<proteinExistence type="predicted"/>
<dbReference type="Proteomes" id="UP000240493">
    <property type="component" value="Unassembled WGS sequence"/>
</dbReference>
<organism evidence="2 3">
    <name type="scientific">Trichoderma asperellum (strain ATCC 204424 / CBS 433.97 / NBRC 101777)</name>
    <dbReference type="NCBI Taxonomy" id="1042311"/>
    <lineage>
        <taxon>Eukaryota</taxon>
        <taxon>Fungi</taxon>
        <taxon>Dikarya</taxon>
        <taxon>Ascomycota</taxon>
        <taxon>Pezizomycotina</taxon>
        <taxon>Sordariomycetes</taxon>
        <taxon>Hypocreomycetidae</taxon>
        <taxon>Hypocreales</taxon>
        <taxon>Hypocreaceae</taxon>
        <taxon>Trichoderma</taxon>
    </lineage>
</organism>
<dbReference type="STRING" id="1042311.A0A2T3YQ81"/>
<protein>
    <submittedName>
        <fullName evidence="2">Uncharacterized protein</fullName>
    </submittedName>
</protein>
<name>A0A2T3YQ81_TRIA4</name>
<accession>A0A2T3YQ81</accession>
<gene>
    <name evidence="2" type="ORF">M441DRAFT_32541</name>
</gene>
<feature type="region of interest" description="Disordered" evidence="1">
    <location>
        <begin position="1"/>
        <end position="34"/>
    </location>
</feature>
<sequence length="160" mass="17800">MAHLVECLSNHKQKEKPQHDEATIHSESQGDLHGHAIDGLEAGQRIRDTAGVVLMEGDEAHYIGSTDGRSNLAMKEGQRMTYDKVVSQAKDVLSETRYHAIKSAKYALNFVLVLPTNLTLSLSRGFHNAPRLYHDDTVHSIPKVMEIKSGLRAAGKEMYH</sequence>
<feature type="compositionally biased region" description="Basic and acidic residues" evidence="1">
    <location>
        <begin position="15"/>
        <end position="34"/>
    </location>
</feature>
<reference evidence="2 3" key="1">
    <citation type="submission" date="2016-07" db="EMBL/GenBank/DDBJ databases">
        <title>Multiple horizontal gene transfer events from other fungi enriched the ability of initially mycotrophic Trichoderma (Ascomycota) to feed on dead plant biomass.</title>
        <authorList>
            <consortium name="DOE Joint Genome Institute"/>
            <person name="Aerts A."/>
            <person name="Atanasova L."/>
            <person name="Chenthamara K."/>
            <person name="Zhang J."/>
            <person name="Grujic M."/>
            <person name="Henrissat B."/>
            <person name="Kuo A."/>
            <person name="Salamov A."/>
            <person name="Lipzen A."/>
            <person name="Labutti K."/>
            <person name="Barry K."/>
            <person name="Miao Y."/>
            <person name="Rahimi M.J."/>
            <person name="Shen Q."/>
            <person name="Grigoriev I.V."/>
            <person name="Kubicek C.P."/>
            <person name="Druzhinina I.S."/>
        </authorList>
    </citation>
    <scope>NUCLEOTIDE SEQUENCE [LARGE SCALE GENOMIC DNA]</scope>
    <source>
        <strain evidence="2 3">CBS 433.97</strain>
    </source>
</reference>
<dbReference type="OrthoDB" id="4526510at2759"/>
<dbReference type="EMBL" id="KZ679312">
    <property type="protein sequence ID" value="PTB34733.1"/>
    <property type="molecule type" value="Genomic_DNA"/>
</dbReference>
<evidence type="ECO:0000313" key="2">
    <source>
        <dbReference type="EMBL" id="PTB34733.1"/>
    </source>
</evidence>
<evidence type="ECO:0000313" key="3">
    <source>
        <dbReference type="Proteomes" id="UP000240493"/>
    </source>
</evidence>
<keyword evidence="3" id="KW-1185">Reference proteome</keyword>
<dbReference type="AlphaFoldDB" id="A0A2T3YQ81"/>
<evidence type="ECO:0000256" key="1">
    <source>
        <dbReference type="SAM" id="MobiDB-lite"/>
    </source>
</evidence>